<name>A0A5D0UES4_9ACTN</name>
<dbReference type="Proteomes" id="UP000322634">
    <property type="component" value="Unassembled WGS sequence"/>
</dbReference>
<gene>
    <name evidence="2" type="ORF">FXF65_08335</name>
</gene>
<feature type="region of interest" description="Disordered" evidence="1">
    <location>
        <begin position="56"/>
        <end position="75"/>
    </location>
</feature>
<reference evidence="2 3" key="1">
    <citation type="submission" date="2019-08" db="EMBL/GenBank/DDBJ databases">
        <title>Actinomadura sp. nov. CYP1-5 isolated from mountain soil.</title>
        <authorList>
            <person name="Songsumanus A."/>
            <person name="Kuncharoen N."/>
            <person name="Kudo T."/>
            <person name="Yuki M."/>
            <person name="Igarashi Y."/>
            <person name="Tanasupawat S."/>
        </authorList>
    </citation>
    <scope>NUCLEOTIDE SEQUENCE [LARGE SCALE GENOMIC DNA]</scope>
    <source>
        <strain evidence="2 3">GKU157</strain>
    </source>
</reference>
<dbReference type="EMBL" id="VSFF01000003">
    <property type="protein sequence ID" value="TYC16587.1"/>
    <property type="molecule type" value="Genomic_DNA"/>
</dbReference>
<keyword evidence="3" id="KW-1185">Reference proteome</keyword>
<comment type="caution">
    <text evidence="2">The sequence shown here is derived from an EMBL/GenBank/DDBJ whole genome shotgun (WGS) entry which is preliminary data.</text>
</comment>
<protein>
    <submittedName>
        <fullName evidence="2">Uncharacterized protein</fullName>
    </submittedName>
</protein>
<sequence length="75" mass="7952">MSGLVSSDDGAGVEEDVEVPPAMAKDLSPAVWYAKARKHLKEALTRAGAIPVQDDDSLVSKHRTGHPLCATRAAR</sequence>
<organism evidence="2 3">
    <name type="scientific">Actinomadura syzygii</name>
    <dbReference type="NCBI Taxonomy" id="1427538"/>
    <lineage>
        <taxon>Bacteria</taxon>
        <taxon>Bacillati</taxon>
        <taxon>Actinomycetota</taxon>
        <taxon>Actinomycetes</taxon>
        <taxon>Streptosporangiales</taxon>
        <taxon>Thermomonosporaceae</taxon>
        <taxon>Actinomadura</taxon>
    </lineage>
</organism>
<feature type="region of interest" description="Disordered" evidence="1">
    <location>
        <begin position="1"/>
        <end position="20"/>
    </location>
</feature>
<proteinExistence type="predicted"/>
<evidence type="ECO:0000313" key="2">
    <source>
        <dbReference type="EMBL" id="TYC16587.1"/>
    </source>
</evidence>
<evidence type="ECO:0000256" key="1">
    <source>
        <dbReference type="SAM" id="MobiDB-lite"/>
    </source>
</evidence>
<evidence type="ECO:0000313" key="3">
    <source>
        <dbReference type="Proteomes" id="UP000322634"/>
    </source>
</evidence>
<dbReference type="AlphaFoldDB" id="A0A5D0UES4"/>
<dbReference type="RefSeq" id="WP_148349139.1">
    <property type="nucleotide sequence ID" value="NZ_JBHSBF010000023.1"/>
</dbReference>
<accession>A0A5D0UES4</accession>